<comment type="subcellular location">
    <subcellularLocation>
        <location evidence="2">Cell membrane</location>
        <topology evidence="2">Lipid-anchor</topology>
    </subcellularLocation>
</comment>
<dbReference type="GO" id="GO:0005886">
    <property type="term" value="C:plasma membrane"/>
    <property type="evidence" value="ECO:0007669"/>
    <property type="project" value="UniProtKB-SubCell"/>
</dbReference>
<dbReference type="SUPFAM" id="SSF53850">
    <property type="entry name" value="Periplasmic binding protein-like II"/>
    <property type="match status" value="2"/>
</dbReference>
<evidence type="ECO:0000256" key="6">
    <source>
        <dbReference type="ARBA" id="ARBA00022729"/>
    </source>
</evidence>
<comment type="similarity">
    <text evidence="3">Belongs to the PstS family.</text>
</comment>
<dbReference type="InterPro" id="IPR024370">
    <property type="entry name" value="PBP_domain"/>
</dbReference>
<dbReference type="InterPro" id="IPR050811">
    <property type="entry name" value="Phosphate_ABC_transporter"/>
</dbReference>
<keyword evidence="5" id="KW-0813">Transport</keyword>
<accession>A0A347WNB0</accession>
<evidence type="ECO:0000259" key="10">
    <source>
        <dbReference type="Pfam" id="PF12849"/>
    </source>
</evidence>
<dbReference type="Gene3D" id="3.40.190.10">
    <property type="entry name" value="Periplasmic binding protein-like II"/>
    <property type="match status" value="2"/>
</dbReference>
<evidence type="ECO:0000256" key="9">
    <source>
        <dbReference type="SAM" id="SignalP"/>
    </source>
</evidence>
<feature type="signal peptide" evidence="9">
    <location>
        <begin position="1"/>
        <end position="26"/>
    </location>
</feature>
<feature type="chain" id="PRO_5017080881" evidence="9">
    <location>
        <begin position="27"/>
        <end position="283"/>
    </location>
</feature>
<dbReference type="RefSeq" id="WP_118991423.1">
    <property type="nucleotide sequence ID" value="NZ_CP023434.1"/>
</dbReference>
<dbReference type="KEGG" id="abae:CL176_11470"/>
<dbReference type="Pfam" id="PF12849">
    <property type="entry name" value="PBP_like_2"/>
    <property type="match status" value="2"/>
</dbReference>
<evidence type="ECO:0000256" key="1">
    <source>
        <dbReference type="ARBA" id="ARBA00002841"/>
    </source>
</evidence>
<evidence type="ECO:0000256" key="2">
    <source>
        <dbReference type="ARBA" id="ARBA00004193"/>
    </source>
</evidence>
<keyword evidence="7" id="KW-0564">Palmitate</keyword>
<keyword evidence="6 9" id="KW-0732">Signal</keyword>
<feature type="domain" description="PBP" evidence="10">
    <location>
        <begin position="166"/>
        <end position="280"/>
    </location>
</feature>
<evidence type="ECO:0000256" key="4">
    <source>
        <dbReference type="ARBA" id="ARBA00011529"/>
    </source>
</evidence>
<proteinExistence type="inferred from homology"/>
<dbReference type="PANTHER" id="PTHR30570:SF1">
    <property type="entry name" value="PHOSPHATE-BINDING PROTEIN PSTS"/>
    <property type="match status" value="1"/>
</dbReference>
<comment type="subunit">
    <text evidence="4">The complex is composed of two ATP-binding proteins (PstB), two transmembrane proteins (PstC and PstA) and a solute-binding protein (PstS).</text>
</comment>
<evidence type="ECO:0000256" key="5">
    <source>
        <dbReference type="ARBA" id="ARBA00022592"/>
    </source>
</evidence>
<keyword evidence="8" id="KW-0449">Lipoprotein</keyword>
<sequence length="283" mass="29236">MKKTFKALPILAVAGLTLSAVAPVFAQEGAISVISREDGSGTRGAFVEIVGVVDENDDDMTTQSAAIQNSTNGVMQTVGQDAQAIGYISLGSLDDSVKAVTVDGVEATAENIASEDYPIARPFNVAWSGDLSEVAQDFLNFINSAEGQAVVVEEGYISVDEEAPAYEAAGVEGTVEVVGSTSVSPVMEKLAEEYQALNEGVTVNITANGSSAGMAAAQDGTADIGMASRALDEDEAGALEHQAIALDGIAVIVNNDNPATDLSLDAIRSIFLGEITEWEEAVK</sequence>
<protein>
    <submittedName>
        <fullName evidence="11">Phosphate ABC transporter substrate-binding protein</fullName>
    </submittedName>
</protein>
<name>A0A347WNB0_9LACT</name>
<keyword evidence="12" id="KW-1185">Reference proteome</keyword>
<evidence type="ECO:0000313" key="11">
    <source>
        <dbReference type="EMBL" id="AXY26567.1"/>
    </source>
</evidence>
<evidence type="ECO:0000256" key="7">
    <source>
        <dbReference type="ARBA" id="ARBA00023139"/>
    </source>
</evidence>
<organism evidence="11 12">
    <name type="scientific">Suicoccus acidiformans</name>
    <dbReference type="NCBI Taxonomy" id="2036206"/>
    <lineage>
        <taxon>Bacteria</taxon>
        <taxon>Bacillati</taxon>
        <taxon>Bacillota</taxon>
        <taxon>Bacilli</taxon>
        <taxon>Lactobacillales</taxon>
        <taxon>Aerococcaceae</taxon>
        <taxon>Suicoccus</taxon>
    </lineage>
</organism>
<feature type="domain" description="PBP" evidence="10">
    <location>
        <begin position="26"/>
        <end position="146"/>
    </location>
</feature>
<gene>
    <name evidence="11" type="ORF">CL176_11470</name>
</gene>
<reference evidence="11 12" key="1">
    <citation type="submission" date="2017-09" db="EMBL/GenBank/DDBJ databases">
        <title>Complete genome sequence of Oxytococcus suis strain ZY16052.</title>
        <authorList>
            <person name="Li F."/>
        </authorList>
    </citation>
    <scope>NUCLEOTIDE SEQUENCE [LARGE SCALE GENOMIC DNA]</scope>
    <source>
        <strain evidence="11 12">ZY16052</strain>
    </source>
</reference>
<dbReference type="GO" id="GO:0006817">
    <property type="term" value="P:phosphate ion transport"/>
    <property type="evidence" value="ECO:0007669"/>
    <property type="project" value="UniProtKB-KW"/>
</dbReference>
<comment type="function">
    <text evidence="1">Part of the ABC transporter complex PstSACB involved in phosphate import.</text>
</comment>
<dbReference type="PANTHER" id="PTHR30570">
    <property type="entry name" value="PERIPLASMIC PHOSPHATE BINDING COMPONENT OF PHOSPHATE ABC TRANSPORTER"/>
    <property type="match status" value="1"/>
</dbReference>
<dbReference type="EMBL" id="CP023434">
    <property type="protein sequence ID" value="AXY26567.1"/>
    <property type="molecule type" value="Genomic_DNA"/>
</dbReference>
<keyword evidence="5" id="KW-0592">Phosphate transport</keyword>
<dbReference type="Proteomes" id="UP000263232">
    <property type="component" value="Chromosome"/>
</dbReference>
<dbReference type="AlphaFoldDB" id="A0A347WNB0"/>
<evidence type="ECO:0000313" key="12">
    <source>
        <dbReference type="Proteomes" id="UP000263232"/>
    </source>
</evidence>
<evidence type="ECO:0000256" key="8">
    <source>
        <dbReference type="ARBA" id="ARBA00023288"/>
    </source>
</evidence>
<dbReference type="OrthoDB" id="9790048at2"/>
<evidence type="ECO:0000256" key="3">
    <source>
        <dbReference type="ARBA" id="ARBA00008725"/>
    </source>
</evidence>